<sequence length="109" mass="11285">MKRVAAVLVLAGSLAMSGQASAHGDGGAVVGALLGGAVIGALVGSAVAQPVYAQPVYAQPVYQPVYAQPVYAQPAYQPGPPPGYCFDDYRRTYVPCGPQPQPGYYQQGW</sequence>
<keyword evidence="1" id="KW-1133">Transmembrane helix</keyword>
<evidence type="ECO:0008006" key="5">
    <source>
        <dbReference type="Google" id="ProtNLM"/>
    </source>
</evidence>
<protein>
    <recommendedName>
        <fullName evidence="5">Ecotin</fullName>
    </recommendedName>
</protein>
<keyword evidence="1" id="KW-0812">Transmembrane</keyword>
<feature type="transmembrane region" description="Helical" evidence="1">
    <location>
        <begin position="32"/>
        <end position="53"/>
    </location>
</feature>
<feature type="chain" id="PRO_5045970587" description="Ecotin" evidence="2">
    <location>
        <begin position="23"/>
        <end position="109"/>
    </location>
</feature>
<keyword evidence="2" id="KW-0732">Signal</keyword>
<evidence type="ECO:0000256" key="2">
    <source>
        <dbReference type="SAM" id="SignalP"/>
    </source>
</evidence>
<reference evidence="3 4" key="1">
    <citation type="submission" date="2024-10" db="EMBL/GenBank/DDBJ databases">
        <authorList>
            <person name="Deangelis K."/>
            <person name="Huntemann M."/>
            <person name="Clum A."/>
            <person name="Wang J."/>
            <person name="Palaniappan K."/>
            <person name="Ritter S."/>
            <person name="Chen I.-M."/>
            <person name="Stamatis D."/>
            <person name="Reddy T."/>
            <person name="O'Malley R."/>
            <person name="Daum C."/>
            <person name="Ng V."/>
            <person name="Ivanova N."/>
            <person name="Kyrpides N."/>
            <person name="Woyke T."/>
        </authorList>
    </citation>
    <scope>NUCLEOTIDE SEQUENCE [LARGE SCALE GENOMIC DNA]</scope>
    <source>
        <strain evidence="3 4">GAS97</strain>
    </source>
</reference>
<dbReference type="EMBL" id="JBIYDN010000017">
    <property type="protein sequence ID" value="MFK4445117.1"/>
    <property type="molecule type" value="Genomic_DNA"/>
</dbReference>
<dbReference type="Proteomes" id="UP001620514">
    <property type="component" value="Unassembled WGS sequence"/>
</dbReference>
<reference evidence="3 4" key="2">
    <citation type="submission" date="2024-11" db="EMBL/GenBank/DDBJ databases">
        <title>Using genomics to understand microbial adaptation to soil warming.</title>
        <authorList>
            <person name="Deangelis K.M. PhD."/>
        </authorList>
    </citation>
    <scope>NUCLEOTIDE SEQUENCE [LARGE SCALE GENOMIC DNA]</scope>
    <source>
        <strain evidence="3 4">GAS97</strain>
    </source>
</reference>
<keyword evidence="4" id="KW-1185">Reference proteome</keyword>
<proteinExistence type="predicted"/>
<feature type="signal peptide" evidence="2">
    <location>
        <begin position="1"/>
        <end position="22"/>
    </location>
</feature>
<evidence type="ECO:0000313" key="3">
    <source>
        <dbReference type="EMBL" id="MFK4445117.1"/>
    </source>
</evidence>
<organism evidence="3 4">
    <name type="scientific">Caballeronia udeis</name>
    <dbReference type="NCBI Taxonomy" id="1232866"/>
    <lineage>
        <taxon>Bacteria</taxon>
        <taxon>Pseudomonadati</taxon>
        <taxon>Pseudomonadota</taxon>
        <taxon>Betaproteobacteria</taxon>
        <taxon>Burkholderiales</taxon>
        <taxon>Burkholderiaceae</taxon>
        <taxon>Caballeronia</taxon>
    </lineage>
</organism>
<evidence type="ECO:0000256" key="1">
    <source>
        <dbReference type="SAM" id="Phobius"/>
    </source>
</evidence>
<name>A0ABW8MN53_9BURK</name>
<accession>A0ABW8MN53</accession>
<gene>
    <name evidence="3" type="ORF">ABH943_005139</name>
</gene>
<comment type="caution">
    <text evidence="3">The sequence shown here is derived from an EMBL/GenBank/DDBJ whole genome shotgun (WGS) entry which is preliminary data.</text>
</comment>
<keyword evidence="1" id="KW-0472">Membrane</keyword>
<dbReference type="RefSeq" id="WP_404610151.1">
    <property type="nucleotide sequence ID" value="NZ_JBIYDN010000017.1"/>
</dbReference>
<evidence type="ECO:0000313" key="4">
    <source>
        <dbReference type="Proteomes" id="UP001620514"/>
    </source>
</evidence>